<gene>
    <name evidence="1" type="ORF">PICMEDRAFT_70697</name>
</gene>
<dbReference type="EMBL" id="KV454001">
    <property type="protein sequence ID" value="ODQ49127.1"/>
    <property type="molecule type" value="Genomic_DNA"/>
</dbReference>
<name>A0A1E3NSJ1_9ASCO</name>
<evidence type="ECO:0000313" key="1">
    <source>
        <dbReference type="EMBL" id="ODQ49127.1"/>
    </source>
</evidence>
<sequence length="416" mass="47874">MDWNNRYNRIYQAVQQSCGFNARSFYSQINGWTEDLIVITVIVLSSDALLPNSHFKNIQASEFLRYCEGEHDNQEDIFKCLHNLIAALPQNADRSIKAKALNQIHESVSKYNVFSDFEFQALLFIFQSQLGNNVSSKPKADQLVAKIHAKIEARLKRDNVLTPYTSFLQNLKYLILSIQLARFRSTDKWSAYLTTSYQLINEGILDSSPANVPLLLWYNSNSDIFSLIPLFTKSLLLEPYGYSKNSILQRLRLYFLTRDKSETMVKQLDFNDSMTKVLRYLAFDKIFKLSKSSGAGLSLFSIHSELSLDDSQYQRIFNNLIDLNIIFTSRKFSTVKISTLLKLFQVQDTGYNSSQLIDAVSSLSRDKKVVVRIDQCDEILSFPLLQKGEFETIDSLFTHTLPQALERDWDKLIMGD</sequence>
<keyword evidence="2" id="KW-1185">Reference proteome</keyword>
<accession>A0A1E3NSJ1</accession>
<protein>
    <recommendedName>
        <fullName evidence="3">PCI domain-containing protein</fullName>
    </recommendedName>
</protein>
<dbReference type="OrthoDB" id="3994952at2759"/>
<reference evidence="1 2" key="1">
    <citation type="journal article" date="2016" name="Proc. Natl. Acad. Sci. U.S.A.">
        <title>Comparative genomics of biotechnologically important yeasts.</title>
        <authorList>
            <person name="Riley R."/>
            <person name="Haridas S."/>
            <person name="Wolfe K.H."/>
            <person name="Lopes M.R."/>
            <person name="Hittinger C.T."/>
            <person name="Goeker M."/>
            <person name="Salamov A.A."/>
            <person name="Wisecaver J.H."/>
            <person name="Long T.M."/>
            <person name="Calvey C.H."/>
            <person name="Aerts A.L."/>
            <person name="Barry K.W."/>
            <person name="Choi C."/>
            <person name="Clum A."/>
            <person name="Coughlan A.Y."/>
            <person name="Deshpande S."/>
            <person name="Douglass A.P."/>
            <person name="Hanson S.J."/>
            <person name="Klenk H.-P."/>
            <person name="LaButti K.M."/>
            <person name="Lapidus A."/>
            <person name="Lindquist E.A."/>
            <person name="Lipzen A.M."/>
            <person name="Meier-Kolthoff J.P."/>
            <person name="Ohm R.A."/>
            <person name="Otillar R.P."/>
            <person name="Pangilinan J.L."/>
            <person name="Peng Y."/>
            <person name="Rokas A."/>
            <person name="Rosa C.A."/>
            <person name="Scheuner C."/>
            <person name="Sibirny A.A."/>
            <person name="Slot J.C."/>
            <person name="Stielow J.B."/>
            <person name="Sun H."/>
            <person name="Kurtzman C.P."/>
            <person name="Blackwell M."/>
            <person name="Grigoriev I.V."/>
            <person name="Jeffries T.W."/>
        </authorList>
    </citation>
    <scope>NUCLEOTIDE SEQUENCE [LARGE SCALE GENOMIC DNA]</scope>
    <source>
        <strain evidence="1 2">NRRL Y-2026</strain>
    </source>
</reference>
<proteinExistence type="predicted"/>
<evidence type="ECO:0000313" key="2">
    <source>
        <dbReference type="Proteomes" id="UP000094455"/>
    </source>
</evidence>
<evidence type="ECO:0008006" key="3">
    <source>
        <dbReference type="Google" id="ProtNLM"/>
    </source>
</evidence>
<dbReference type="RefSeq" id="XP_019020240.1">
    <property type="nucleotide sequence ID" value="XM_019163709.1"/>
</dbReference>
<dbReference type="GeneID" id="30180396"/>
<organism evidence="1 2">
    <name type="scientific">Pichia membranifaciens NRRL Y-2026</name>
    <dbReference type="NCBI Taxonomy" id="763406"/>
    <lineage>
        <taxon>Eukaryota</taxon>
        <taxon>Fungi</taxon>
        <taxon>Dikarya</taxon>
        <taxon>Ascomycota</taxon>
        <taxon>Saccharomycotina</taxon>
        <taxon>Pichiomycetes</taxon>
        <taxon>Pichiales</taxon>
        <taxon>Pichiaceae</taxon>
        <taxon>Pichia</taxon>
    </lineage>
</organism>
<dbReference type="Proteomes" id="UP000094455">
    <property type="component" value="Unassembled WGS sequence"/>
</dbReference>
<dbReference type="AlphaFoldDB" id="A0A1E3NSJ1"/>